<evidence type="ECO:0000256" key="1">
    <source>
        <dbReference type="ARBA" id="ARBA00004123"/>
    </source>
</evidence>
<feature type="compositionally biased region" description="Basic residues" evidence="8">
    <location>
        <begin position="68"/>
        <end position="82"/>
    </location>
</feature>
<evidence type="ECO:0000256" key="8">
    <source>
        <dbReference type="SAM" id="MobiDB-lite"/>
    </source>
</evidence>
<feature type="domain" description="JmjC" evidence="10">
    <location>
        <begin position="1085"/>
        <end position="1365"/>
    </location>
</feature>
<feature type="compositionally biased region" description="Polar residues" evidence="8">
    <location>
        <begin position="109"/>
        <end position="120"/>
    </location>
</feature>
<feature type="compositionally biased region" description="Basic and acidic residues" evidence="8">
    <location>
        <begin position="451"/>
        <end position="467"/>
    </location>
</feature>
<comment type="subcellular location">
    <subcellularLocation>
        <location evidence="1">Nucleus</location>
    </subcellularLocation>
</comment>
<feature type="compositionally biased region" description="Basic and acidic residues" evidence="8">
    <location>
        <begin position="165"/>
        <end position="196"/>
    </location>
</feature>
<feature type="compositionally biased region" description="Basic and acidic residues" evidence="8">
    <location>
        <begin position="83"/>
        <end position="93"/>
    </location>
</feature>
<evidence type="ECO:0000256" key="5">
    <source>
        <dbReference type="ARBA" id="ARBA00023163"/>
    </source>
</evidence>
<dbReference type="InterPro" id="IPR045109">
    <property type="entry name" value="LSDs-like"/>
</dbReference>
<feature type="compositionally biased region" description="Basic and acidic residues" evidence="8">
    <location>
        <begin position="265"/>
        <end position="292"/>
    </location>
</feature>
<evidence type="ECO:0000259" key="10">
    <source>
        <dbReference type="PROSITE" id="PS51184"/>
    </source>
</evidence>
<sequence>MTGAQTATDDEEVSVPNNKAAAAAAAKTFPRCLRNDGRNWQCSGVREEGTKFCSKHNLQKVRYSGTPKSKKIPRRQQRNKQKTARDLLRKEEGAVETEEQEGWRRKTRSSGSQFTTQKSGEGSKLEDAEREMTSAAGCSITDPSKANDGLGINRDNAAGGCSADPSKEEDRFVGEKRENGNQSGKEKSEKGLENNVERVMNTNPSIEENELGGKNNRDNVGCGDPSNEANGLGMNRENGTGCSTDPPSKEADGLGENMANGNQLRTEDKSEESLQEQDVERVLDTYPSKEADGLGISRDNATGCCSTDPSSKEVDGLGEKGNGNQSMEKSEKGSDNEEDAERVRNVYPNKEADRLGMNMDNAGSADPSKEADGLGMNRDNTAGCTHPSKKFDGLGENMANGNQSATEKSEKGPEEDVERVMVTVAGADVSQEEDDVLRKIRENDTQLALGKSEKASEKENVKMEKSSNAECGNSSNEDGSRKKRDNGSQPAIVKPKKRMKQEVAQKTKTTVGGADFSNEDELPKKNRDNGSQLLRVKSEEISKEEVVHEHYEGRKLRQPTKILTYNEQEDDDQSFGSQSQSSDEEELKPENGTKVTGKRIPGKKKKQESRGKSSRNQSLPNGVRKKVKASGVDDDDDPIPKVHSKVRNSLPHLLVYTDDQEVGPSISRMCHQCQRNDKGAVAFCNNCGRKRYCYPCIRNWYPLLTPKDVSAKCPFCIGNCNCKACLRRFEPKRQTVEKDASEKVEFMKYMLAKILPCLKQIDQEQHEELELESKIQGMSVSGHQVFSCPIDPSLPASEKFDNCNTSIVDYYRTCSESSYDLCLACCRELRKGNTQPGGSKQEPVNKEMKLANGTTDEELKPITAWIANADGSIPCPPGLGRCCGRCLLELRTLQKPGLVSELTRHAEALCQDVPADESVMSCSSCNSTTDLTSENVRLAADRANGTDNYIYCPTLKDTEGEEGFMHFQKHWVKGEPVIVRNVLDGGTGLSWEPLVMWRAVRETTSNYFQVDTKTVISLDCLDWVEVEINIHQFFKGYEDGRFYKDGSPEMLKLKDWPPQTDFENRLPRHGAEFLVTLPYKDYTDPKKGILNLATKLPQKAIKPDLGPKTYIAYGLRRELCKGNSVTKLHCDMADAINLLTHASEIKYATAEEKSMAQTHRKHKEDNVEKVQHEDQPVEPQLEANLKVECEGTASSAACRQPEAQIESGVLPVESESAKSTGDFGAYDRKEGCMSIKTGPMQETSKKSEYGGALWDIFRREDVPKLEDYLRKHSKEFRHWKNSPLKKVSHPVHDQSFFLDMEHKRKLKEEYQVEAWTFEQHLGEAVFIPAGCPHQVRNMKSCIKVALDFVSPENVQECVRLTDEFRQLPMDHWAKEDKLEVKKMVLYAAEEAVKCLGDTPIQLMENSATSESNMNGKRHPGRPGKRKYSSAPENNKRVMSSQKQS</sequence>
<dbReference type="PANTHER" id="PTHR12549">
    <property type="entry name" value="JMJC DOMAIN-CONTAINING HISTONE DEMETHYLATION PROTEIN"/>
    <property type="match status" value="1"/>
</dbReference>
<feature type="compositionally biased region" description="Polar residues" evidence="8">
    <location>
        <begin position="1430"/>
        <end position="1444"/>
    </location>
</feature>
<dbReference type="PROSITE" id="PS51184">
    <property type="entry name" value="JMJC"/>
    <property type="match status" value="1"/>
</dbReference>
<evidence type="ECO:0000256" key="7">
    <source>
        <dbReference type="PROSITE-ProRule" id="PRU00175"/>
    </source>
</evidence>
<feature type="compositionally biased region" description="Polar residues" evidence="8">
    <location>
        <begin position="468"/>
        <end position="477"/>
    </location>
</feature>
<keyword evidence="6" id="KW-0539">Nucleus</keyword>
<dbReference type="InterPro" id="IPR003347">
    <property type="entry name" value="JmjC_dom"/>
</dbReference>
<feature type="region of interest" description="Disordered" evidence="8">
    <location>
        <begin position="54"/>
        <end position="419"/>
    </location>
</feature>
<name>A0ABP0UMX2_9BRYO</name>
<keyword evidence="3" id="KW-0479">Metal-binding</keyword>
<protein>
    <recommendedName>
        <fullName evidence="14">Lysine-specific demethylase JMJ25-like</fullName>
    </recommendedName>
</protein>
<dbReference type="InterPro" id="IPR018866">
    <property type="entry name" value="Znf-4CXXC_R1"/>
</dbReference>
<evidence type="ECO:0000313" key="12">
    <source>
        <dbReference type="EMBL" id="CAK9225743.1"/>
    </source>
</evidence>
<keyword evidence="7" id="KW-0862">Zinc</keyword>
<feature type="compositionally biased region" description="Basic and acidic residues" evidence="8">
    <location>
        <begin position="536"/>
        <end position="555"/>
    </location>
</feature>
<feature type="compositionally biased region" description="Basic and acidic residues" evidence="8">
    <location>
        <begin position="121"/>
        <end position="132"/>
    </location>
</feature>
<keyword evidence="5" id="KW-0804">Transcription</keyword>
<gene>
    <name evidence="12" type="ORF">CSSPTR1EN2_LOCUS17857</name>
</gene>
<evidence type="ECO:0000259" key="9">
    <source>
        <dbReference type="PROSITE" id="PS50089"/>
    </source>
</evidence>
<evidence type="ECO:0000259" key="11">
    <source>
        <dbReference type="PROSITE" id="PS51667"/>
    </source>
</evidence>
<dbReference type="SMART" id="SM00558">
    <property type="entry name" value="JmjC"/>
    <property type="match status" value="1"/>
</dbReference>
<feature type="domain" description="WRC" evidence="11">
    <location>
        <begin position="26"/>
        <end position="71"/>
    </location>
</feature>
<evidence type="ECO:0000256" key="2">
    <source>
        <dbReference type="ARBA" id="ARBA00006801"/>
    </source>
</evidence>
<feature type="compositionally biased region" description="Basic residues" evidence="8">
    <location>
        <begin position="596"/>
        <end position="607"/>
    </location>
</feature>
<reference evidence="12" key="1">
    <citation type="submission" date="2024-02" db="EMBL/GenBank/DDBJ databases">
        <authorList>
            <consortium name="ELIXIR-Norway"/>
            <consortium name="Elixir Norway"/>
        </authorList>
    </citation>
    <scope>NUCLEOTIDE SEQUENCE</scope>
</reference>
<accession>A0ABP0UMX2</accession>
<evidence type="ECO:0000313" key="13">
    <source>
        <dbReference type="Proteomes" id="UP001497512"/>
    </source>
</evidence>
<dbReference type="PANTHER" id="PTHR12549:SF38">
    <property type="entry name" value="JMJC DOMAIN-CONTAINING HISTONE DEMETHYLASE 2, ISOFORM A"/>
    <property type="match status" value="1"/>
</dbReference>
<feature type="compositionally biased region" description="Basic residues" evidence="8">
    <location>
        <begin position="1415"/>
        <end position="1427"/>
    </location>
</feature>
<dbReference type="Gene3D" id="2.60.120.650">
    <property type="entry name" value="Cupin"/>
    <property type="match status" value="1"/>
</dbReference>
<dbReference type="SUPFAM" id="SSF51197">
    <property type="entry name" value="Clavaminate synthase-like"/>
    <property type="match status" value="1"/>
</dbReference>
<keyword evidence="4" id="KW-0805">Transcription regulation</keyword>
<dbReference type="EMBL" id="OZ019897">
    <property type="protein sequence ID" value="CAK9225743.1"/>
    <property type="molecule type" value="Genomic_DNA"/>
</dbReference>
<feature type="domain" description="RING-type" evidence="9">
    <location>
        <begin position="670"/>
        <end position="716"/>
    </location>
</feature>
<dbReference type="PROSITE" id="PS50089">
    <property type="entry name" value="ZF_RING_2"/>
    <property type="match status" value="1"/>
</dbReference>
<feature type="compositionally biased region" description="Polar residues" evidence="8">
    <location>
        <begin position="237"/>
        <end position="246"/>
    </location>
</feature>
<feature type="compositionally biased region" description="Polar residues" evidence="8">
    <location>
        <begin position="1405"/>
        <end position="1414"/>
    </location>
</feature>
<dbReference type="Proteomes" id="UP001497512">
    <property type="component" value="Chromosome 5"/>
</dbReference>
<proteinExistence type="inferred from homology"/>
<dbReference type="Pfam" id="PF10497">
    <property type="entry name" value="zf-4CXXC_R1"/>
    <property type="match status" value="1"/>
</dbReference>
<keyword evidence="13" id="KW-1185">Reference proteome</keyword>
<comment type="similarity">
    <text evidence="2">Belongs to the JARID1 histone demethylase family.</text>
</comment>
<feature type="region of interest" description="Disordered" evidence="8">
    <location>
        <begin position="1405"/>
        <end position="1444"/>
    </location>
</feature>
<evidence type="ECO:0000256" key="4">
    <source>
        <dbReference type="ARBA" id="ARBA00023015"/>
    </source>
</evidence>
<feature type="compositionally biased region" description="Polar residues" evidence="8">
    <location>
        <begin position="299"/>
        <end position="309"/>
    </location>
</feature>
<evidence type="ECO:0008006" key="14">
    <source>
        <dbReference type="Google" id="ProtNLM"/>
    </source>
</evidence>
<organism evidence="12 13">
    <name type="scientific">Sphagnum troendelagicum</name>
    <dbReference type="NCBI Taxonomy" id="128251"/>
    <lineage>
        <taxon>Eukaryota</taxon>
        <taxon>Viridiplantae</taxon>
        <taxon>Streptophyta</taxon>
        <taxon>Embryophyta</taxon>
        <taxon>Bryophyta</taxon>
        <taxon>Sphagnophytina</taxon>
        <taxon>Sphagnopsida</taxon>
        <taxon>Sphagnales</taxon>
        <taxon>Sphagnaceae</taxon>
        <taxon>Sphagnum</taxon>
    </lineage>
</organism>
<evidence type="ECO:0000256" key="3">
    <source>
        <dbReference type="ARBA" id="ARBA00022723"/>
    </source>
</evidence>
<feature type="region of interest" description="Disordered" evidence="8">
    <location>
        <begin position="441"/>
        <end position="643"/>
    </location>
</feature>
<dbReference type="Pfam" id="PF08879">
    <property type="entry name" value="WRC"/>
    <property type="match status" value="1"/>
</dbReference>
<dbReference type="PROSITE" id="PS51667">
    <property type="entry name" value="WRC"/>
    <property type="match status" value="1"/>
</dbReference>
<evidence type="ECO:0000256" key="6">
    <source>
        <dbReference type="ARBA" id="ARBA00023242"/>
    </source>
</evidence>
<dbReference type="InterPro" id="IPR001841">
    <property type="entry name" value="Znf_RING"/>
</dbReference>
<dbReference type="Pfam" id="PF02373">
    <property type="entry name" value="JmjC"/>
    <property type="match status" value="1"/>
</dbReference>
<keyword evidence="7" id="KW-0863">Zinc-finger</keyword>
<dbReference type="InterPro" id="IPR014977">
    <property type="entry name" value="WRC_dom"/>
</dbReference>